<dbReference type="InterPro" id="IPR010998">
    <property type="entry name" value="Integrase_recombinase_N"/>
</dbReference>
<comment type="similarity">
    <text evidence="1">Belongs to the 'phage' integrase family.</text>
</comment>
<evidence type="ECO:0000259" key="6">
    <source>
        <dbReference type="PROSITE" id="PS51900"/>
    </source>
</evidence>
<evidence type="ECO:0000256" key="3">
    <source>
        <dbReference type="ARBA" id="ARBA00023172"/>
    </source>
</evidence>
<dbReference type="KEGG" id="vg:55007930"/>
<feature type="region of interest" description="Disordered" evidence="5">
    <location>
        <begin position="340"/>
        <end position="364"/>
    </location>
</feature>
<dbReference type="Gene3D" id="1.10.150.130">
    <property type="match status" value="1"/>
</dbReference>
<keyword evidence="8" id="KW-1185">Reference proteome</keyword>
<dbReference type="GO" id="GO:0003677">
    <property type="term" value="F:DNA binding"/>
    <property type="evidence" value="ECO:0007669"/>
    <property type="project" value="UniProtKB-UniRule"/>
</dbReference>
<evidence type="ECO:0000256" key="4">
    <source>
        <dbReference type="PROSITE-ProRule" id="PRU01248"/>
    </source>
</evidence>
<evidence type="ECO:0000256" key="5">
    <source>
        <dbReference type="SAM" id="MobiDB-lite"/>
    </source>
</evidence>
<dbReference type="EMBL" id="MK034952">
    <property type="protein sequence ID" value="AZF87888.1"/>
    <property type="molecule type" value="Genomic_DNA"/>
</dbReference>
<dbReference type="InterPro" id="IPR013762">
    <property type="entry name" value="Integrase-like_cat_sf"/>
</dbReference>
<keyword evidence="2 4" id="KW-0238">DNA-binding</keyword>
<feature type="domain" description="Core-binding (CB)" evidence="6">
    <location>
        <begin position="75"/>
        <end position="163"/>
    </location>
</feature>
<dbReference type="GO" id="GO:0006310">
    <property type="term" value="P:DNA recombination"/>
    <property type="evidence" value="ECO:0007669"/>
    <property type="project" value="UniProtKB-KW"/>
</dbReference>
<dbReference type="InterPro" id="IPR011010">
    <property type="entry name" value="DNA_brk_join_enz"/>
</dbReference>
<proteinExistence type="inferred from homology"/>
<keyword evidence="3" id="KW-0233">DNA recombination</keyword>
<dbReference type="GeneID" id="55007930"/>
<dbReference type="Proteomes" id="UP000279248">
    <property type="component" value="Segment"/>
</dbReference>
<reference evidence="7 8" key="1">
    <citation type="submission" date="2018-10" db="EMBL/GenBank/DDBJ databases">
        <title>Characterization of the phiCTX-like Pseudomonas aeruginosa phage Dobby isolated from a kidney stone.</title>
        <authorList>
            <person name="Johnson G."/>
            <person name="Putonti C."/>
        </authorList>
    </citation>
    <scope>NUCLEOTIDE SEQUENCE [LARGE SCALE GENOMIC DNA]</scope>
    <source>
        <strain evidence="7 8">Dobby</strain>
    </source>
</reference>
<accession>A0A3G8F1K9</accession>
<feature type="compositionally biased region" description="Basic and acidic residues" evidence="5">
    <location>
        <begin position="352"/>
        <end position="364"/>
    </location>
</feature>
<dbReference type="Gene3D" id="1.10.443.10">
    <property type="entry name" value="Intergrase catalytic core"/>
    <property type="match status" value="1"/>
</dbReference>
<evidence type="ECO:0000313" key="7">
    <source>
        <dbReference type="EMBL" id="AZF87888.1"/>
    </source>
</evidence>
<dbReference type="PROSITE" id="PS51900">
    <property type="entry name" value="CB"/>
    <property type="match status" value="1"/>
</dbReference>
<evidence type="ECO:0000256" key="2">
    <source>
        <dbReference type="ARBA" id="ARBA00023125"/>
    </source>
</evidence>
<evidence type="ECO:0000256" key="1">
    <source>
        <dbReference type="ARBA" id="ARBA00008857"/>
    </source>
</evidence>
<organism evidence="7 8">
    <name type="scientific">Pseudomonas phage Dobby</name>
    <dbReference type="NCBI Taxonomy" id="2483611"/>
    <lineage>
        <taxon>Viruses</taxon>
        <taxon>Duplodnaviria</taxon>
        <taxon>Heunggongvirae</taxon>
        <taxon>Uroviricota</taxon>
        <taxon>Caudoviricetes</taxon>
        <taxon>Peduoviridae</taxon>
        <taxon>Citexvirus</taxon>
        <taxon>Citexvirus dobby</taxon>
    </lineage>
</organism>
<dbReference type="GO" id="GO:0015074">
    <property type="term" value="P:DNA integration"/>
    <property type="evidence" value="ECO:0007669"/>
    <property type="project" value="InterPro"/>
</dbReference>
<evidence type="ECO:0000313" key="8">
    <source>
        <dbReference type="Proteomes" id="UP000279248"/>
    </source>
</evidence>
<dbReference type="RefSeq" id="YP_009816649.1">
    <property type="nucleotide sequence ID" value="NC_048109.1"/>
</dbReference>
<name>A0A3G8F1K9_9CAUD</name>
<sequence length="382" mass="43457">MRRSRKRKHNPHIPQHIDQAAIPAAVFFDHRGNGVWYTLHYDEGGRQRRTNLAPSYVTLSELHRIMEEREGINRDSLANLCGEFHKSTQFKRLKPKTQSDYEYCREVLLAIPTRLKKPLGELAVRKFSPALVQRLVDRIAEEGTPSKAAHVLRYLRRVMQWGRNRGYLQINVAQGIEAPVERKQRRLPAPTVMYRLIDRARELGKLKRGQPGACPAYLCSVMELAYLCRLRGIETVTLSDANELPEGILTNRRKGSRNNVVRWTPRLRAAWDHAKAYRTQVWTSKSLPTPTAPELRPIIVASHGGSLQKSSLDSAWQRFITAALEAGIITPDQRFGLHDLKRRGITDTPGTRADKQEASGHRDESMLDVYDLSVPIVSPSAD</sequence>
<dbReference type="InterPro" id="IPR044068">
    <property type="entry name" value="CB"/>
</dbReference>
<dbReference type="SUPFAM" id="SSF56349">
    <property type="entry name" value="DNA breaking-rejoining enzymes"/>
    <property type="match status" value="1"/>
</dbReference>
<protein>
    <submittedName>
        <fullName evidence="7">Integrase</fullName>
    </submittedName>
</protein>